<dbReference type="STRING" id="1238182.C882_3773"/>
<evidence type="ECO:0000256" key="1">
    <source>
        <dbReference type="ARBA" id="ARBA00004442"/>
    </source>
</evidence>
<dbReference type="PROSITE" id="PS51123">
    <property type="entry name" value="OMPA_2"/>
    <property type="match status" value="1"/>
</dbReference>
<evidence type="ECO:0000313" key="7">
    <source>
        <dbReference type="EMBL" id="EKV31400.1"/>
    </source>
</evidence>
<evidence type="ECO:0000256" key="2">
    <source>
        <dbReference type="ARBA" id="ARBA00023136"/>
    </source>
</evidence>
<dbReference type="CDD" id="cd07185">
    <property type="entry name" value="OmpA_C-like"/>
    <property type="match status" value="1"/>
</dbReference>
<organism evidence="7 8">
    <name type="scientific">Caenispirillum salinarum AK4</name>
    <dbReference type="NCBI Taxonomy" id="1238182"/>
    <lineage>
        <taxon>Bacteria</taxon>
        <taxon>Pseudomonadati</taxon>
        <taxon>Pseudomonadota</taxon>
        <taxon>Alphaproteobacteria</taxon>
        <taxon>Rhodospirillales</taxon>
        <taxon>Novispirillaceae</taxon>
        <taxon>Caenispirillum</taxon>
    </lineage>
</organism>
<dbReference type="InterPro" id="IPR050330">
    <property type="entry name" value="Bact_OuterMem_StrucFunc"/>
</dbReference>
<dbReference type="Pfam" id="PF13488">
    <property type="entry name" value="Gly-zipper_Omp"/>
    <property type="match status" value="1"/>
</dbReference>
<keyword evidence="2 4" id="KW-0472">Membrane</keyword>
<keyword evidence="3" id="KW-0998">Cell outer membrane</keyword>
<keyword evidence="5" id="KW-0732">Signal</keyword>
<evidence type="ECO:0000259" key="6">
    <source>
        <dbReference type="PROSITE" id="PS51123"/>
    </source>
</evidence>
<dbReference type="Proteomes" id="UP000009881">
    <property type="component" value="Unassembled WGS sequence"/>
</dbReference>
<dbReference type="PROSITE" id="PS51257">
    <property type="entry name" value="PROKAR_LIPOPROTEIN"/>
    <property type="match status" value="1"/>
</dbReference>
<evidence type="ECO:0000256" key="3">
    <source>
        <dbReference type="ARBA" id="ARBA00023237"/>
    </source>
</evidence>
<dbReference type="AlphaFoldDB" id="K9GZH3"/>
<dbReference type="SUPFAM" id="SSF103088">
    <property type="entry name" value="OmpA-like"/>
    <property type="match status" value="1"/>
</dbReference>
<keyword evidence="8" id="KW-1185">Reference proteome</keyword>
<feature type="signal peptide" evidence="5">
    <location>
        <begin position="1"/>
        <end position="22"/>
    </location>
</feature>
<name>K9GZH3_9PROT</name>
<dbReference type="InterPro" id="IPR006665">
    <property type="entry name" value="OmpA-like"/>
</dbReference>
<sequence length="219" mass="22923">MLNRRFSSVAVLAGSLALAACAQDGSMSKTGGGALIGALGGAAVGAATGGDTKDTAQRAAIGAAIGGLAGTAVGAYMDNQERELRQDLQGTGAELQRQGDAILVNIPSGVTFPFDSADLRPDARDSLREVARTLANNPKTTIDVTGYTDSTGPEDYNIDLSLRRAEAVMNYLIQNGVDRRRIEAFGAGEANPIASNETEYGRQQNRRVELRIEPIRANA</sequence>
<gene>
    <name evidence="7" type="ORF">C882_3773</name>
</gene>
<evidence type="ECO:0000256" key="5">
    <source>
        <dbReference type="SAM" id="SignalP"/>
    </source>
</evidence>
<dbReference type="Pfam" id="PF00691">
    <property type="entry name" value="OmpA"/>
    <property type="match status" value="1"/>
</dbReference>
<feature type="domain" description="OmpA-like" evidence="6">
    <location>
        <begin position="99"/>
        <end position="216"/>
    </location>
</feature>
<dbReference type="PANTHER" id="PTHR30329">
    <property type="entry name" value="STATOR ELEMENT OF FLAGELLAR MOTOR COMPLEX"/>
    <property type="match status" value="1"/>
</dbReference>
<dbReference type="PANTHER" id="PTHR30329:SF21">
    <property type="entry name" value="LIPOPROTEIN YIAD-RELATED"/>
    <property type="match status" value="1"/>
</dbReference>
<dbReference type="eggNOG" id="COG2885">
    <property type="taxonomic scope" value="Bacteria"/>
</dbReference>
<dbReference type="Gene3D" id="3.30.1330.60">
    <property type="entry name" value="OmpA-like domain"/>
    <property type="match status" value="1"/>
</dbReference>
<comment type="caution">
    <text evidence="7">The sequence shown here is derived from an EMBL/GenBank/DDBJ whole genome shotgun (WGS) entry which is preliminary data.</text>
</comment>
<feature type="chain" id="PRO_5003931205" evidence="5">
    <location>
        <begin position="23"/>
        <end position="219"/>
    </location>
</feature>
<accession>K9GZH3</accession>
<comment type="subcellular location">
    <subcellularLocation>
        <location evidence="1">Cell outer membrane</location>
    </subcellularLocation>
</comment>
<dbReference type="InterPro" id="IPR039567">
    <property type="entry name" value="Gly-zipper"/>
</dbReference>
<dbReference type="GO" id="GO:0009279">
    <property type="term" value="C:cell outer membrane"/>
    <property type="evidence" value="ECO:0007669"/>
    <property type="project" value="UniProtKB-SubCell"/>
</dbReference>
<evidence type="ECO:0000256" key="4">
    <source>
        <dbReference type="PROSITE-ProRule" id="PRU00473"/>
    </source>
</evidence>
<reference evidence="7 8" key="1">
    <citation type="journal article" date="2013" name="Genome Announc.">
        <title>Draft Genome Sequence of an Alphaproteobacterium, Caenispirillum salinarum AK4(T), Isolated from a Solar Saltern.</title>
        <authorList>
            <person name="Khatri I."/>
            <person name="Singh A."/>
            <person name="Korpole S."/>
            <person name="Pinnaka A.K."/>
            <person name="Subramanian S."/>
        </authorList>
    </citation>
    <scope>NUCLEOTIDE SEQUENCE [LARGE SCALE GENOMIC DNA]</scope>
    <source>
        <strain evidence="7 8">AK4</strain>
    </source>
</reference>
<proteinExistence type="predicted"/>
<dbReference type="InterPro" id="IPR006664">
    <property type="entry name" value="OMP_bac"/>
</dbReference>
<protein>
    <submittedName>
        <fullName evidence="7">Outer membrane protein</fullName>
    </submittedName>
</protein>
<dbReference type="PRINTS" id="PR01021">
    <property type="entry name" value="OMPADOMAIN"/>
</dbReference>
<dbReference type="EMBL" id="ANHY01000006">
    <property type="protein sequence ID" value="EKV31400.1"/>
    <property type="molecule type" value="Genomic_DNA"/>
</dbReference>
<dbReference type="InterPro" id="IPR036737">
    <property type="entry name" value="OmpA-like_sf"/>
</dbReference>
<evidence type="ECO:0000313" key="8">
    <source>
        <dbReference type="Proteomes" id="UP000009881"/>
    </source>
</evidence>
<dbReference type="OrthoDB" id="9782229at2"/>